<evidence type="ECO:0000256" key="19">
    <source>
        <dbReference type="SAM" id="SignalP"/>
    </source>
</evidence>
<dbReference type="PANTHER" id="PTHR13398:SF0">
    <property type="entry name" value="GDP-FUCOSE PROTEIN O-FUCOSYLTRANSFERASE 2"/>
    <property type="match status" value="1"/>
</dbReference>
<comment type="caution">
    <text evidence="20">The sequence shown here is derived from an EMBL/GenBank/DDBJ whole genome shotgun (WGS) entry which is preliminary data.</text>
</comment>
<dbReference type="GO" id="GO:0046922">
    <property type="term" value="F:peptide-O-fucosyltransferase activity"/>
    <property type="evidence" value="ECO:0007669"/>
    <property type="project" value="UniProtKB-EC"/>
</dbReference>
<dbReference type="InterPro" id="IPR019378">
    <property type="entry name" value="GDP-Fuc_O-FucTrfase"/>
</dbReference>
<proteinExistence type="inferred from homology"/>
<keyword evidence="9" id="KW-0333">Golgi apparatus</keyword>
<dbReference type="InterPro" id="IPR045130">
    <property type="entry name" value="OFUT2-like"/>
</dbReference>
<evidence type="ECO:0000256" key="17">
    <source>
        <dbReference type="ARBA" id="ARBA00047273"/>
    </source>
</evidence>
<evidence type="ECO:0000256" key="4">
    <source>
        <dbReference type="ARBA" id="ARBA00012196"/>
    </source>
</evidence>
<evidence type="ECO:0000256" key="5">
    <source>
        <dbReference type="ARBA" id="ARBA00022676"/>
    </source>
</evidence>
<evidence type="ECO:0000256" key="3">
    <source>
        <dbReference type="ARBA" id="ARBA00004922"/>
    </source>
</evidence>
<feature type="signal peptide" evidence="19">
    <location>
        <begin position="1"/>
        <end position="17"/>
    </location>
</feature>
<comment type="catalytic activity">
    <reaction evidence="17">
        <text>L-threonyl-[protein] + GDP-beta-L-fucose = 3-O-(alpha-L-fucosyl)-L-threonyl-[protein] + GDP + H(+)</text>
        <dbReference type="Rhea" id="RHEA:70491"/>
        <dbReference type="Rhea" id="RHEA-COMP:11060"/>
        <dbReference type="Rhea" id="RHEA-COMP:17915"/>
        <dbReference type="ChEBI" id="CHEBI:15378"/>
        <dbReference type="ChEBI" id="CHEBI:30013"/>
        <dbReference type="ChEBI" id="CHEBI:57273"/>
        <dbReference type="ChEBI" id="CHEBI:58189"/>
        <dbReference type="ChEBI" id="CHEBI:189631"/>
        <dbReference type="EC" id="2.4.1.221"/>
    </reaction>
    <physiologicalReaction direction="left-to-right" evidence="17">
        <dbReference type="Rhea" id="RHEA:70492"/>
    </physiologicalReaction>
</comment>
<evidence type="ECO:0000256" key="7">
    <source>
        <dbReference type="ARBA" id="ARBA00022729"/>
    </source>
</evidence>
<dbReference type="FunFam" id="3.40.50.11350:FF:000002">
    <property type="entry name" value="GDP-fucose protein O-fucosyltransferase 2"/>
    <property type="match status" value="1"/>
</dbReference>
<comment type="catalytic activity">
    <reaction evidence="18">
        <text>L-seryl-[protein] + GDP-beta-L-fucose = 3-O-(alpha-L-fucosyl)-L-seryl-[protein] + GDP + H(+)</text>
        <dbReference type="Rhea" id="RHEA:63644"/>
        <dbReference type="Rhea" id="RHEA-COMP:9863"/>
        <dbReference type="Rhea" id="RHEA-COMP:17914"/>
        <dbReference type="ChEBI" id="CHEBI:15378"/>
        <dbReference type="ChEBI" id="CHEBI:29999"/>
        <dbReference type="ChEBI" id="CHEBI:57273"/>
        <dbReference type="ChEBI" id="CHEBI:58189"/>
        <dbReference type="ChEBI" id="CHEBI:189632"/>
        <dbReference type="EC" id="2.4.1.221"/>
    </reaction>
    <physiologicalReaction direction="left-to-right" evidence="18">
        <dbReference type="Rhea" id="RHEA:63645"/>
    </physiologicalReaction>
</comment>
<keyword evidence="21" id="KW-1185">Reference proteome</keyword>
<dbReference type="Pfam" id="PF10250">
    <property type="entry name" value="O-FucT"/>
    <property type="match status" value="1"/>
</dbReference>
<evidence type="ECO:0000256" key="15">
    <source>
        <dbReference type="ARBA" id="ARBA00026232"/>
    </source>
</evidence>
<name>A0AAN9V8B2_9ORTH</name>
<protein>
    <recommendedName>
        <fullName evidence="15">GDP-fucose protein O-fucosyltransferase 2</fullName>
        <ecNumber evidence="4">2.4.1.221</ecNumber>
    </recommendedName>
    <alternativeName>
        <fullName evidence="16">Peptide-O-fucosyltransferase 2</fullName>
    </alternativeName>
</protein>
<dbReference type="EMBL" id="JAZDUA010000452">
    <property type="protein sequence ID" value="KAK7792362.1"/>
    <property type="molecule type" value="Genomic_DNA"/>
</dbReference>
<keyword evidence="11" id="KW-0325">Glycoprotein</keyword>
<evidence type="ECO:0000313" key="21">
    <source>
        <dbReference type="Proteomes" id="UP001378592"/>
    </source>
</evidence>
<evidence type="ECO:0000256" key="12">
    <source>
        <dbReference type="ARBA" id="ARBA00023253"/>
    </source>
</evidence>
<evidence type="ECO:0000256" key="8">
    <source>
        <dbReference type="ARBA" id="ARBA00022824"/>
    </source>
</evidence>
<comment type="subcellular location">
    <subcellularLocation>
        <location evidence="1">Endoplasmic reticulum</location>
    </subcellularLocation>
    <subcellularLocation>
        <location evidence="2">Golgi apparatus</location>
    </subcellularLocation>
</comment>
<keyword evidence="12" id="KW-0294">Fucose metabolism</keyword>
<evidence type="ECO:0000256" key="13">
    <source>
        <dbReference type="ARBA" id="ARBA00023277"/>
    </source>
</evidence>
<sequence>MLCYVVLLVSFLSVCESSEFCSVNPGEVNNDCLETSKITARPRFLFYDVNPPEGFNLRRDVYMRLAVMIRKLSEKADWHLVLPPWPKLYHWRSRVSQERLPWSLFFDLESLQAFAPVMDLQQYITEYGVSSIEQVYILQHFKDDWAAGRFEEKQSIGICNETPPYVLEEDGRFSGYFWGFKNLTASNMACLSFHGRAFQLAKFLSESQIRTVMVDHAEVVLHESYGDKEYWQARRSMRFSKKLVEKAVKFRQQVLNSSDEADKTVRPEDWRKEKGGRTALGGPYLCVHMRRRDFLWGRPKEVPSLPSVAQQLRYHLSKLQLNVVFIATDAPDKEFQEIQSALSDYTVVKYIASEDELLEIKDGGVAIVEQIICSHARFFIGTYESTFSFRIQEEREIMGFKPDTTFNSLCGDGSNGSCKQPSRWLAVF</sequence>
<keyword evidence="7 19" id="KW-0732">Signal</keyword>
<keyword evidence="13" id="KW-0119">Carbohydrate metabolism</keyword>
<keyword evidence="8" id="KW-0256">Endoplasmic reticulum</keyword>
<evidence type="ECO:0000256" key="16">
    <source>
        <dbReference type="ARBA" id="ARBA00033083"/>
    </source>
</evidence>
<dbReference type="GO" id="GO:0006004">
    <property type="term" value="P:fucose metabolic process"/>
    <property type="evidence" value="ECO:0007669"/>
    <property type="project" value="UniProtKB-KW"/>
</dbReference>
<dbReference type="PANTHER" id="PTHR13398">
    <property type="entry name" value="GDP-FUCOSE PROTEIN O-FUCOSYLTRANSFERASE 2"/>
    <property type="match status" value="1"/>
</dbReference>
<evidence type="ECO:0000256" key="10">
    <source>
        <dbReference type="ARBA" id="ARBA00023157"/>
    </source>
</evidence>
<keyword evidence="10" id="KW-1015">Disulfide bond</keyword>
<organism evidence="20 21">
    <name type="scientific">Gryllus longicercus</name>
    <dbReference type="NCBI Taxonomy" id="2509291"/>
    <lineage>
        <taxon>Eukaryota</taxon>
        <taxon>Metazoa</taxon>
        <taxon>Ecdysozoa</taxon>
        <taxon>Arthropoda</taxon>
        <taxon>Hexapoda</taxon>
        <taxon>Insecta</taxon>
        <taxon>Pterygota</taxon>
        <taxon>Neoptera</taxon>
        <taxon>Polyneoptera</taxon>
        <taxon>Orthoptera</taxon>
        <taxon>Ensifera</taxon>
        <taxon>Gryllidea</taxon>
        <taxon>Grylloidea</taxon>
        <taxon>Gryllidae</taxon>
        <taxon>Gryllinae</taxon>
        <taxon>Gryllus</taxon>
    </lineage>
</organism>
<evidence type="ECO:0000256" key="6">
    <source>
        <dbReference type="ARBA" id="ARBA00022679"/>
    </source>
</evidence>
<evidence type="ECO:0000256" key="1">
    <source>
        <dbReference type="ARBA" id="ARBA00004240"/>
    </source>
</evidence>
<evidence type="ECO:0000256" key="11">
    <source>
        <dbReference type="ARBA" id="ARBA00023180"/>
    </source>
</evidence>
<evidence type="ECO:0000256" key="14">
    <source>
        <dbReference type="ARBA" id="ARBA00025803"/>
    </source>
</evidence>
<evidence type="ECO:0000313" key="20">
    <source>
        <dbReference type="EMBL" id="KAK7792362.1"/>
    </source>
</evidence>
<evidence type="ECO:0000256" key="9">
    <source>
        <dbReference type="ARBA" id="ARBA00023034"/>
    </source>
</evidence>
<dbReference type="CDD" id="cd11298">
    <property type="entry name" value="O-FucT-2"/>
    <property type="match status" value="1"/>
</dbReference>
<feature type="chain" id="PRO_5042879392" description="GDP-fucose protein O-fucosyltransferase 2" evidence="19">
    <location>
        <begin position="18"/>
        <end position="428"/>
    </location>
</feature>
<dbReference type="AlphaFoldDB" id="A0AAN9V8B2"/>
<keyword evidence="6" id="KW-0808">Transferase</keyword>
<dbReference type="EC" id="2.4.1.221" evidence="4"/>
<evidence type="ECO:0000256" key="2">
    <source>
        <dbReference type="ARBA" id="ARBA00004555"/>
    </source>
</evidence>
<dbReference type="Gene3D" id="3.40.50.11340">
    <property type="match status" value="1"/>
</dbReference>
<dbReference type="GO" id="GO:0005794">
    <property type="term" value="C:Golgi apparatus"/>
    <property type="evidence" value="ECO:0007669"/>
    <property type="project" value="UniProtKB-SubCell"/>
</dbReference>
<evidence type="ECO:0000256" key="18">
    <source>
        <dbReference type="ARBA" id="ARBA00048647"/>
    </source>
</evidence>
<reference evidence="20 21" key="1">
    <citation type="submission" date="2024-03" db="EMBL/GenBank/DDBJ databases">
        <title>The genome assembly and annotation of the cricket Gryllus longicercus Weissman &amp; Gray.</title>
        <authorList>
            <person name="Szrajer S."/>
            <person name="Gray D."/>
            <person name="Ylla G."/>
        </authorList>
    </citation>
    <scope>NUCLEOTIDE SEQUENCE [LARGE SCALE GENOMIC DNA]</scope>
    <source>
        <strain evidence="20">DAG 2021-001</strain>
        <tissue evidence="20">Whole body minus gut</tissue>
    </source>
</reference>
<comment type="pathway">
    <text evidence="3">Protein modification; protein glycosylation.</text>
</comment>
<keyword evidence="5" id="KW-0328">Glycosyltransferase</keyword>
<accession>A0AAN9V8B2</accession>
<dbReference type="Gene3D" id="3.40.50.11350">
    <property type="match status" value="1"/>
</dbReference>
<comment type="similarity">
    <text evidence="14">Belongs to the glycosyltransferase 68 family.</text>
</comment>
<gene>
    <name evidence="20" type="ORF">R5R35_009962</name>
</gene>
<dbReference type="GO" id="GO:0005783">
    <property type="term" value="C:endoplasmic reticulum"/>
    <property type="evidence" value="ECO:0007669"/>
    <property type="project" value="UniProtKB-SubCell"/>
</dbReference>
<dbReference type="Proteomes" id="UP001378592">
    <property type="component" value="Unassembled WGS sequence"/>
</dbReference>